<feature type="signal peptide" evidence="2">
    <location>
        <begin position="1"/>
        <end position="25"/>
    </location>
</feature>
<name>A0A9X3XCF6_9BACT</name>
<evidence type="ECO:0000256" key="2">
    <source>
        <dbReference type="SAM" id="SignalP"/>
    </source>
</evidence>
<comment type="caution">
    <text evidence="3">The sequence shown here is derived from an EMBL/GenBank/DDBJ whole genome shotgun (WGS) entry which is preliminary data.</text>
</comment>
<keyword evidence="2" id="KW-0732">Signal</keyword>
<evidence type="ECO:0000313" key="4">
    <source>
        <dbReference type="Proteomes" id="UP001151081"/>
    </source>
</evidence>
<dbReference type="PROSITE" id="PS51257">
    <property type="entry name" value="PROKAR_LIPOPROTEIN"/>
    <property type="match status" value="1"/>
</dbReference>
<protein>
    <submittedName>
        <fullName evidence="3">Uncharacterized protein</fullName>
    </submittedName>
</protein>
<accession>A0A9X3XCF6</accession>
<evidence type="ECO:0000313" key="3">
    <source>
        <dbReference type="EMBL" id="MDC3985366.1"/>
    </source>
</evidence>
<sequence>MVRVFFGVSALLVVSLLGCSAGVGGGGSSPGDMTSTGTGGTGGSDGTGGSGGTGGSAGTSGSGGTGGNSSTSGGGGSAMLTCAELEVELPKERQAIMSCTADVQCGQELKGTSCGCTRNLVARLDADATRFYELLEQWQTLECEETTVGTCDCPNANGFACKNGFCTWNYVP</sequence>
<feature type="region of interest" description="Disordered" evidence="1">
    <location>
        <begin position="25"/>
        <end position="74"/>
    </location>
</feature>
<proteinExistence type="predicted"/>
<reference evidence="3 4" key="1">
    <citation type="submission" date="2021-04" db="EMBL/GenBank/DDBJ databases">
        <title>Genome analysis of Polyangium sp.</title>
        <authorList>
            <person name="Li Y."/>
            <person name="Wang J."/>
        </authorList>
    </citation>
    <scope>NUCLEOTIDE SEQUENCE [LARGE SCALE GENOMIC DNA]</scope>
    <source>
        <strain evidence="3 4">SDU14</strain>
    </source>
</reference>
<dbReference type="AlphaFoldDB" id="A0A9X3XCF6"/>
<feature type="compositionally biased region" description="Gly residues" evidence="1">
    <location>
        <begin position="37"/>
        <end position="74"/>
    </location>
</feature>
<evidence type="ECO:0000256" key="1">
    <source>
        <dbReference type="SAM" id="MobiDB-lite"/>
    </source>
</evidence>
<dbReference type="EMBL" id="JAGTJJ010000028">
    <property type="protein sequence ID" value="MDC3985366.1"/>
    <property type="molecule type" value="Genomic_DNA"/>
</dbReference>
<organism evidence="3 4">
    <name type="scientific">Polyangium jinanense</name>
    <dbReference type="NCBI Taxonomy" id="2829994"/>
    <lineage>
        <taxon>Bacteria</taxon>
        <taxon>Pseudomonadati</taxon>
        <taxon>Myxococcota</taxon>
        <taxon>Polyangia</taxon>
        <taxon>Polyangiales</taxon>
        <taxon>Polyangiaceae</taxon>
        <taxon>Polyangium</taxon>
    </lineage>
</organism>
<gene>
    <name evidence="3" type="ORF">KEG57_33115</name>
</gene>
<feature type="chain" id="PRO_5040803901" evidence="2">
    <location>
        <begin position="26"/>
        <end position="172"/>
    </location>
</feature>
<keyword evidence="4" id="KW-1185">Reference proteome</keyword>
<dbReference type="Proteomes" id="UP001151081">
    <property type="component" value="Unassembled WGS sequence"/>
</dbReference>
<dbReference type="RefSeq" id="WP_272459186.1">
    <property type="nucleotide sequence ID" value="NZ_JAGTJJ010000028.1"/>
</dbReference>